<dbReference type="EMBL" id="CAJOBD010018432">
    <property type="protein sequence ID" value="CAF4228765.1"/>
    <property type="molecule type" value="Genomic_DNA"/>
</dbReference>
<proteinExistence type="predicted"/>
<name>A0A814KKB7_9BILA</name>
<evidence type="ECO:0000313" key="2">
    <source>
        <dbReference type="EMBL" id="CAF1050695.1"/>
    </source>
</evidence>
<evidence type="ECO:0000313" key="4">
    <source>
        <dbReference type="Proteomes" id="UP000663864"/>
    </source>
</evidence>
<reference evidence="2" key="1">
    <citation type="submission" date="2021-02" db="EMBL/GenBank/DDBJ databases">
        <authorList>
            <person name="Nowell W R."/>
        </authorList>
    </citation>
    <scope>NUCLEOTIDE SEQUENCE</scope>
</reference>
<dbReference type="Pfam" id="PF00656">
    <property type="entry name" value="Peptidase_C14"/>
    <property type="match status" value="1"/>
</dbReference>
<comment type="caution">
    <text evidence="2">The sequence shown here is derived from an EMBL/GenBank/DDBJ whole genome shotgun (WGS) entry which is preliminary data.</text>
</comment>
<dbReference type="Proteomes" id="UP000663836">
    <property type="component" value="Unassembled WGS sequence"/>
</dbReference>
<dbReference type="PANTHER" id="PTHR22576:SF37">
    <property type="entry name" value="MUCOSA-ASSOCIATED LYMPHOID TISSUE LYMPHOMA TRANSLOCATION PROTEIN 1"/>
    <property type="match status" value="1"/>
</dbReference>
<dbReference type="InterPro" id="IPR029030">
    <property type="entry name" value="Caspase-like_dom_sf"/>
</dbReference>
<dbReference type="AlphaFoldDB" id="A0A814KKB7"/>
<dbReference type="Gene3D" id="3.40.50.1460">
    <property type="match status" value="1"/>
</dbReference>
<accession>A0A814KKB7</accession>
<feature type="domain" description="Peptidase C14 caspase" evidence="1">
    <location>
        <begin position="15"/>
        <end position="241"/>
    </location>
</feature>
<sequence length="257" mass="28403">MATASGYNTISRPHRKLALVIGIGDYESGAILHNTTNDARDMSSKLNSIGFICDGPKLDLAHTDMELALVIFKHSIREGDLILFYFAGHGTQWEDQNFLIPKDDVNIEAINIHNRAILIQKFLDDFNDRHPFATIILLDCCRVYHLRNPQLVAALTRAKNANVPKSTGLKQIDGKAGMLIAFACAPGTIANDGTNDKNGLFTKHLLEHIGTPNKDIRMVMAAVTKGVMADSKLKQIPSVTVTIWEEYVCLFEQNSGK</sequence>
<gene>
    <name evidence="3" type="ORF">JBS370_LOCUS37781</name>
    <name evidence="2" type="ORF">ZHD862_LOCUS15037</name>
</gene>
<protein>
    <recommendedName>
        <fullName evidence="1">Peptidase C14 caspase domain-containing protein</fullName>
    </recommendedName>
</protein>
<organism evidence="2 4">
    <name type="scientific">Rotaria sordida</name>
    <dbReference type="NCBI Taxonomy" id="392033"/>
    <lineage>
        <taxon>Eukaryota</taxon>
        <taxon>Metazoa</taxon>
        <taxon>Spiralia</taxon>
        <taxon>Gnathifera</taxon>
        <taxon>Rotifera</taxon>
        <taxon>Eurotatoria</taxon>
        <taxon>Bdelloidea</taxon>
        <taxon>Philodinida</taxon>
        <taxon>Philodinidae</taxon>
        <taxon>Rotaria</taxon>
    </lineage>
</organism>
<dbReference type="PANTHER" id="PTHR22576">
    <property type="entry name" value="MUCOSA ASSOCIATED LYMPHOID TISSUE LYMPHOMA TRANSLOCATION PROTEIN 1/PARACASPASE"/>
    <property type="match status" value="1"/>
</dbReference>
<evidence type="ECO:0000259" key="1">
    <source>
        <dbReference type="Pfam" id="PF00656"/>
    </source>
</evidence>
<dbReference type="SUPFAM" id="SSF52129">
    <property type="entry name" value="Caspase-like"/>
    <property type="match status" value="1"/>
</dbReference>
<dbReference type="GO" id="GO:0004197">
    <property type="term" value="F:cysteine-type endopeptidase activity"/>
    <property type="evidence" value="ECO:0007669"/>
    <property type="project" value="InterPro"/>
</dbReference>
<dbReference type="InterPro" id="IPR052039">
    <property type="entry name" value="Caspase-related_regulators"/>
</dbReference>
<dbReference type="EMBL" id="CAJNOT010000668">
    <property type="protein sequence ID" value="CAF1050695.1"/>
    <property type="molecule type" value="Genomic_DNA"/>
</dbReference>
<dbReference type="Proteomes" id="UP000663864">
    <property type="component" value="Unassembled WGS sequence"/>
</dbReference>
<dbReference type="InterPro" id="IPR011600">
    <property type="entry name" value="Pept_C14_caspase"/>
</dbReference>
<dbReference type="GO" id="GO:0006508">
    <property type="term" value="P:proteolysis"/>
    <property type="evidence" value="ECO:0007669"/>
    <property type="project" value="InterPro"/>
</dbReference>
<evidence type="ECO:0000313" key="3">
    <source>
        <dbReference type="EMBL" id="CAF4228765.1"/>
    </source>
</evidence>